<protein>
    <submittedName>
        <fullName evidence="2">Uncharacterized protein</fullName>
    </submittedName>
</protein>
<proteinExistence type="predicted"/>
<dbReference type="AlphaFoldDB" id="A0A0L9VKF5"/>
<dbReference type="Gramene" id="KOM55219">
    <property type="protein sequence ID" value="KOM55219"/>
    <property type="gene ID" value="LR48_Vigan10g111100"/>
</dbReference>
<feature type="region of interest" description="Disordered" evidence="1">
    <location>
        <begin position="99"/>
        <end position="145"/>
    </location>
</feature>
<dbReference type="EMBL" id="CM003380">
    <property type="protein sequence ID" value="KOM55219.1"/>
    <property type="molecule type" value="Genomic_DNA"/>
</dbReference>
<evidence type="ECO:0000256" key="1">
    <source>
        <dbReference type="SAM" id="MobiDB-lite"/>
    </source>
</evidence>
<accession>A0A0L9VKF5</accession>
<name>A0A0L9VKF5_PHAAN</name>
<feature type="compositionally biased region" description="Polar residues" evidence="1">
    <location>
        <begin position="127"/>
        <end position="145"/>
    </location>
</feature>
<gene>
    <name evidence="2" type="ORF">LR48_Vigan10g111100</name>
</gene>
<evidence type="ECO:0000313" key="3">
    <source>
        <dbReference type="Proteomes" id="UP000053144"/>
    </source>
</evidence>
<sequence length="162" mass="17716">MASRSPPSSPTANSHTSDLMRMMESVLTAMQQQNAALVQQNIVALQHLETARLSAEVSQRQYVDLMASGDLKLMVVGFCIKQFPSLVERAKVLEKTKMEVERQQPNVGGPVSSRSSLGPKRTPIARPSSSEVRGQSSRPPLPFGQQTVPAHIRCFTCGGLHY</sequence>
<reference evidence="3" key="1">
    <citation type="journal article" date="2015" name="Proc. Natl. Acad. Sci. U.S.A.">
        <title>Genome sequencing of adzuki bean (Vigna angularis) provides insight into high starch and low fat accumulation and domestication.</title>
        <authorList>
            <person name="Yang K."/>
            <person name="Tian Z."/>
            <person name="Chen C."/>
            <person name="Luo L."/>
            <person name="Zhao B."/>
            <person name="Wang Z."/>
            <person name="Yu L."/>
            <person name="Li Y."/>
            <person name="Sun Y."/>
            <person name="Li W."/>
            <person name="Chen Y."/>
            <person name="Li Y."/>
            <person name="Zhang Y."/>
            <person name="Ai D."/>
            <person name="Zhao J."/>
            <person name="Shang C."/>
            <person name="Ma Y."/>
            <person name="Wu B."/>
            <person name="Wang M."/>
            <person name="Gao L."/>
            <person name="Sun D."/>
            <person name="Zhang P."/>
            <person name="Guo F."/>
            <person name="Wang W."/>
            <person name="Li Y."/>
            <person name="Wang J."/>
            <person name="Varshney R.K."/>
            <person name="Wang J."/>
            <person name="Ling H.Q."/>
            <person name="Wan P."/>
        </authorList>
    </citation>
    <scope>NUCLEOTIDE SEQUENCE</scope>
    <source>
        <strain evidence="3">cv. Jingnong 6</strain>
    </source>
</reference>
<evidence type="ECO:0000313" key="2">
    <source>
        <dbReference type="EMBL" id="KOM55219.1"/>
    </source>
</evidence>
<dbReference type="Proteomes" id="UP000053144">
    <property type="component" value="Chromosome 10"/>
</dbReference>
<organism evidence="2 3">
    <name type="scientific">Phaseolus angularis</name>
    <name type="common">Azuki bean</name>
    <name type="synonym">Vigna angularis</name>
    <dbReference type="NCBI Taxonomy" id="3914"/>
    <lineage>
        <taxon>Eukaryota</taxon>
        <taxon>Viridiplantae</taxon>
        <taxon>Streptophyta</taxon>
        <taxon>Embryophyta</taxon>
        <taxon>Tracheophyta</taxon>
        <taxon>Spermatophyta</taxon>
        <taxon>Magnoliopsida</taxon>
        <taxon>eudicotyledons</taxon>
        <taxon>Gunneridae</taxon>
        <taxon>Pentapetalae</taxon>
        <taxon>rosids</taxon>
        <taxon>fabids</taxon>
        <taxon>Fabales</taxon>
        <taxon>Fabaceae</taxon>
        <taxon>Papilionoideae</taxon>
        <taxon>50 kb inversion clade</taxon>
        <taxon>NPAAA clade</taxon>
        <taxon>indigoferoid/millettioid clade</taxon>
        <taxon>Phaseoleae</taxon>
        <taxon>Vigna</taxon>
    </lineage>
</organism>